<comment type="cofactor">
    <cofactor evidence="1">
        <name>Ca(2+)</name>
        <dbReference type="ChEBI" id="CHEBI:29108"/>
    </cofactor>
</comment>
<keyword evidence="3" id="KW-0964">Secreted</keyword>
<dbReference type="Gene3D" id="3.40.390.10">
    <property type="entry name" value="Collagenase (Catalytic Domain)"/>
    <property type="match status" value="1"/>
</dbReference>
<dbReference type="InterPro" id="IPR001343">
    <property type="entry name" value="Hemolysn_Ca-bd"/>
</dbReference>
<dbReference type="Proteomes" id="UP000217311">
    <property type="component" value="Chromosome"/>
</dbReference>
<evidence type="ECO:0000313" key="6">
    <source>
        <dbReference type="EMBL" id="AWC68649.1"/>
    </source>
</evidence>
<gene>
    <name evidence="6" type="ORF">CA606_20145</name>
</gene>
<dbReference type="Pfam" id="PF19198">
    <property type="entry name" value="RsaA_NTD"/>
    <property type="match status" value="1"/>
</dbReference>
<evidence type="ECO:0000313" key="7">
    <source>
        <dbReference type="Proteomes" id="UP000217311"/>
    </source>
</evidence>
<dbReference type="Pfam" id="PF00353">
    <property type="entry name" value="HemolysinCabind"/>
    <property type="match status" value="1"/>
</dbReference>
<dbReference type="SUPFAM" id="SSF51120">
    <property type="entry name" value="beta-Roll"/>
    <property type="match status" value="1"/>
</dbReference>
<dbReference type="Gene3D" id="2.60.40.10">
    <property type="entry name" value="Immunoglobulins"/>
    <property type="match status" value="1"/>
</dbReference>
<dbReference type="Gene3D" id="2.150.10.10">
    <property type="entry name" value="Serralysin-like metalloprotease, C-terminal"/>
    <property type="match status" value="1"/>
</dbReference>
<dbReference type="PRINTS" id="PR00313">
    <property type="entry name" value="CABNDNGRPT"/>
</dbReference>
<evidence type="ECO:0000256" key="1">
    <source>
        <dbReference type="ARBA" id="ARBA00001913"/>
    </source>
</evidence>
<evidence type="ECO:0000256" key="2">
    <source>
        <dbReference type="ARBA" id="ARBA00004613"/>
    </source>
</evidence>
<evidence type="ECO:0000259" key="5">
    <source>
        <dbReference type="Pfam" id="PF08548"/>
    </source>
</evidence>
<accession>A0A2S1B7L6</accession>
<dbReference type="GO" id="GO:0005615">
    <property type="term" value="C:extracellular space"/>
    <property type="evidence" value="ECO:0007669"/>
    <property type="project" value="InterPro"/>
</dbReference>
<dbReference type="RefSeq" id="WP_181242792.1">
    <property type="nucleotide sequence ID" value="NZ_CP023315.3"/>
</dbReference>
<comment type="subcellular location">
    <subcellularLocation>
        <location evidence="2">Secreted</location>
    </subcellularLocation>
</comment>
<dbReference type="PROSITE" id="PS00330">
    <property type="entry name" value="HEMOLYSIN_CALCIUM"/>
    <property type="match status" value="1"/>
</dbReference>
<dbReference type="InterPro" id="IPR013858">
    <property type="entry name" value="Peptidase_M10B_C"/>
</dbReference>
<dbReference type="Pfam" id="PF08548">
    <property type="entry name" value="Peptidase_M10_C"/>
    <property type="match status" value="1"/>
</dbReference>
<dbReference type="GO" id="GO:0008237">
    <property type="term" value="F:metallopeptidase activity"/>
    <property type="evidence" value="ECO:0007669"/>
    <property type="project" value="InterPro"/>
</dbReference>
<dbReference type="InterPro" id="IPR011049">
    <property type="entry name" value="Serralysin-like_metalloprot_C"/>
</dbReference>
<dbReference type="SUPFAM" id="SSF55486">
    <property type="entry name" value="Metalloproteases ('zincins'), catalytic domain"/>
    <property type="match status" value="1"/>
</dbReference>
<name>A0A2S1B7L6_CAUVI</name>
<dbReference type="InterPro" id="IPR013783">
    <property type="entry name" value="Ig-like_fold"/>
</dbReference>
<feature type="domain" description="Peptidase M10 serralysin C-terminal" evidence="5">
    <location>
        <begin position="199"/>
        <end position="388"/>
    </location>
</feature>
<dbReference type="GO" id="GO:0005509">
    <property type="term" value="F:calcium ion binding"/>
    <property type="evidence" value="ECO:0007669"/>
    <property type="project" value="InterPro"/>
</dbReference>
<dbReference type="EMBL" id="CP023315">
    <property type="protein sequence ID" value="AWC68649.1"/>
    <property type="molecule type" value="Genomic_DNA"/>
</dbReference>
<organism evidence="6 7">
    <name type="scientific">Caulobacter vibrioides</name>
    <name type="common">Caulobacter crescentus</name>
    <dbReference type="NCBI Taxonomy" id="155892"/>
    <lineage>
        <taxon>Bacteria</taxon>
        <taxon>Pseudomonadati</taxon>
        <taxon>Pseudomonadota</taxon>
        <taxon>Alphaproteobacteria</taxon>
        <taxon>Caulobacterales</taxon>
        <taxon>Caulobacteraceae</taxon>
        <taxon>Caulobacter</taxon>
    </lineage>
</organism>
<keyword evidence="4" id="KW-0677">Repeat</keyword>
<reference evidence="7" key="1">
    <citation type="submission" date="2017-09" db="EMBL/GenBank/DDBJ databases">
        <title>Genome evolution observed in wild isolates of Caulobacter crescentus.</title>
        <authorList>
            <person name="Ely B."/>
            <person name="Wilson K."/>
            <person name="Scott D."/>
        </authorList>
    </citation>
    <scope>NUCLEOTIDE SEQUENCE [LARGE SCALE GENOMIC DNA]</scope>
    <source>
        <strain evidence="7">CB13b1a</strain>
    </source>
</reference>
<sequence length="1480" mass="147635">MTSTATVSPSGTNLIDQLLSGQRWASGDLTFAFATSESALGYALGDSALFGALTSSEQTAFKRILEDWAAVSGVTFTQVADPQAADIAIYWYRTSGPAAGVVRYPDGSLQGGDIQLRSALTGADLGQSGSASHFWALRAIGEALGLSANIGGSPTSNSVLVSETVMSDFGYYGHDVRLIAEGSYPTSPMLNDIAAIQYLYGPNSNAFTGNLGDTTYTFSAGASVIFQTAADGGGTDTFNFGGYTTNLSVDLRPGGWTDLGGQYAVLDTADATKRPPGNIAAPLGGGAQLIENAYGGSGNDTLIGNSANNVLRGAAGNDVLKPGAGDDTLTGGTGDDTFDFSDGGAGRKQITDFAAGDTIKLRDAAAGGAILLGDGASLNSGQVAFGSDGSNAVLRVGLDATPGADLTIVFANGAGFDNLSLSGQTISYVADSAGPRVTGVVVPANGAYRAGQTLSFTVSFHEAVTVTGTPQLALTIGSTTRQADYVSGSGGSSLVFSYTIQSGDLDTNGVAVGTLRLNGGTLKDTTGNNADLTLNNVASTTAVLVDATAPSVASVAAPSSGIYKAGATLDFTVVFDESITVTGAPKLALTLDTGGTLDATYLSGSGTNALVFRYTVQAGNADADGVALGSSIALNGGTLKDAAGNDAVLMLNNVGSTTNVRVDAVAPTVASAAVPTARTYKTGDVLEFTVNFSEAVTVTGTPQVALTIGSTARQADYVNGSGSSSLVFRYTAQSGDLDSDGIAVGLLGLNGGTLRDAAGNDAVRTLNSVGSTAGVLVDATSPTVNSVSVPPNGAYKAGASLDFTVNFSEVVTVTGTPQLALTVGAATRHADYVSGSGTTALIFRYTVQAGETDTDGIAVGTLGLNGGILKDAAGNDANLVLNSVGSSVGVRIDTASPTIGSASGPSAATYKVGDHLDFTVNFSEAVTVSGSPKLALTLDSGATAGATYLSGSGTSALVFRYAVQAGDADTNGVTLGAGITLNDGTLSDAAGNAATLTGLSVSGLSNVKVDGGAPTVQSIARVGAAVSKATSQSFTVTFSEAVTGVDVNDFVVTATETAEGTITGVTGSGATYTVSLGSVSGDGTLRLDLKGAGTGIADVASNAIAAGFASGQSVTIDNTIVTPTIAVVAGDDTISAGEVAGLTLTGAVEAGATVALAIGGIAKTASVSGTTWTYALTQGDIDGLGTGAKTIAVTATDAVGNVSTTASRTVTIAASALTPAPTPTPQQPLSVVDLTAQPASTFVNLVLGSLSITPGSLKTGSVTTTLPDGAVVQNMAARVQADVNAALSAFKSGLISQALFEERLTLAVAPTTGVAHDAYKFFAGVTPTRAGMSWLIDSISNPNDLTDQYYAKFTVENRYINFAVNLGKFGEGHAGFEAKYGSLSFSEAVAKAYGEIIGVFEAQAAGFDVAAGLRYIQGQEAYFLAVGGDDLGAKAAMAGYVLSVGTAYRVGKYYEALEDYVIATVVGQANPASAPAWDLG</sequence>
<dbReference type="InterPro" id="IPR024079">
    <property type="entry name" value="MetalloPept_cat_dom_sf"/>
</dbReference>
<dbReference type="InterPro" id="IPR018511">
    <property type="entry name" value="Hemolysin-typ_Ca-bd_CS"/>
</dbReference>
<evidence type="ECO:0000256" key="3">
    <source>
        <dbReference type="ARBA" id="ARBA00022525"/>
    </source>
</evidence>
<evidence type="ECO:0000256" key="4">
    <source>
        <dbReference type="ARBA" id="ARBA00022737"/>
    </source>
</evidence>
<proteinExistence type="predicted"/>
<protein>
    <recommendedName>
        <fullName evidence="5">Peptidase M10 serralysin C-terminal domain-containing protein</fullName>
    </recommendedName>
</protein>